<dbReference type="InterPro" id="IPR036412">
    <property type="entry name" value="HAD-like_sf"/>
</dbReference>
<dbReference type="SUPFAM" id="SSF56784">
    <property type="entry name" value="HAD-like"/>
    <property type="match status" value="1"/>
</dbReference>
<gene>
    <name evidence="1" type="ORF">F2Y81_28495</name>
</gene>
<evidence type="ECO:0008006" key="3">
    <source>
        <dbReference type="Google" id="ProtNLM"/>
    </source>
</evidence>
<name>A0A3D6AXP2_9BACE</name>
<dbReference type="EMBL" id="VVYV01000106">
    <property type="protein sequence ID" value="KAA5411663.1"/>
    <property type="molecule type" value="Genomic_DNA"/>
</dbReference>
<evidence type="ECO:0000313" key="1">
    <source>
        <dbReference type="EMBL" id="KAA5411663.1"/>
    </source>
</evidence>
<dbReference type="Pfam" id="PF12710">
    <property type="entry name" value="HAD"/>
    <property type="match status" value="1"/>
</dbReference>
<comment type="caution">
    <text evidence="1">The sequence shown here is derived from an EMBL/GenBank/DDBJ whole genome shotgun (WGS) entry which is preliminary data.</text>
</comment>
<dbReference type="GeneID" id="66309825"/>
<organism evidence="1 2">
    <name type="scientific">Bacteroides cellulosilyticus</name>
    <dbReference type="NCBI Taxonomy" id="246787"/>
    <lineage>
        <taxon>Bacteria</taxon>
        <taxon>Pseudomonadati</taxon>
        <taxon>Bacteroidota</taxon>
        <taxon>Bacteroidia</taxon>
        <taxon>Bacteroidales</taxon>
        <taxon>Bacteroidaceae</taxon>
        <taxon>Bacteroides</taxon>
    </lineage>
</organism>
<protein>
    <recommendedName>
        <fullName evidence="3">Haloacid dehalogenase-like hydrolase</fullName>
    </recommendedName>
</protein>
<dbReference type="Gene3D" id="3.40.50.1000">
    <property type="entry name" value="HAD superfamily/HAD-like"/>
    <property type="match status" value="1"/>
</dbReference>
<reference evidence="1 2" key="1">
    <citation type="journal article" date="2019" name="Nat. Med.">
        <title>A library of human gut bacterial isolates paired with longitudinal multiomics data enables mechanistic microbiome research.</title>
        <authorList>
            <person name="Poyet M."/>
            <person name="Groussin M."/>
            <person name="Gibbons S.M."/>
            <person name="Avila-Pacheco J."/>
            <person name="Jiang X."/>
            <person name="Kearney S.M."/>
            <person name="Perrotta A.R."/>
            <person name="Berdy B."/>
            <person name="Zhao S."/>
            <person name="Lieberman T.D."/>
            <person name="Swanson P.K."/>
            <person name="Smith M."/>
            <person name="Roesemann S."/>
            <person name="Alexander J.E."/>
            <person name="Rich S.A."/>
            <person name="Livny J."/>
            <person name="Vlamakis H."/>
            <person name="Clish C."/>
            <person name="Bullock K."/>
            <person name="Deik A."/>
            <person name="Scott J."/>
            <person name="Pierce K.A."/>
            <person name="Xavier R.J."/>
            <person name="Alm E.J."/>
        </authorList>
    </citation>
    <scope>NUCLEOTIDE SEQUENCE [LARGE SCALE GENOMIC DNA]</scope>
    <source>
        <strain evidence="1 2">BIOML-A6</strain>
    </source>
</reference>
<accession>A0A3D6AXP2</accession>
<evidence type="ECO:0000313" key="2">
    <source>
        <dbReference type="Proteomes" id="UP000448877"/>
    </source>
</evidence>
<dbReference type="Proteomes" id="UP000448877">
    <property type="component" value="Unassembled WGS sequence"/>
</dbReference>
<proteinExistence type="predicted"/>
<dbReference type="RefSeq" id="WP_149920777.1">
    <property type="nucleotide sequence ID" value="NZ_CP072251.1"/>
</dbReference>
<dbReference type="InterPro" id="IPR023214">
    <property type="entry name" value="HAD_sf"/>
</dbReference>
<dbReference type="AlphaFoldDB" id="A0A3D6AXP2"/>
<sequence>MGKIIVDICGTLFNSNTTYDFCRFFFVNSKRYRILEIIFNSSFIYLLNAACFKLMRKDIKKIILIKMLNGYSYEELYNAANLFYDQYLVYHKNIEVWNLLNYYLQNCKSEIVICSATLDFIADAIANKMHIELHISSRLLYTLNAKCKGKILVDLYGMKKSALQAKNISPPFEAVFTDDISDIELLKFSVRRFVIVSKKKRHKWDVLLKKSDIINYKYLYSNA</sequence>
<dbReference type="Gene3D" id="1.20.1440.100">
    <property type="entry name" value="SG protein - dephosphorylation function"/>
    <property type="match status" value="1"/>
</dbReference>